<evidence type="ECO:0000313" key="4">
    <source>
        <dbReference type="Proteomes" id="UP000247498"/>
    </source>
</evidence>
<dbReference type="InterPro" id="IPR048337">
    <property type="entry name" value="FAM50A/XAP5_C"/>
</dbReference>
<feature type="compositionally biased region" description="Low complexity" evidence="1">
    <location>
        <begin position="139"/>
        <end position="153"/>
    </location>
</feature>
<dbReference type="STRING" id="307507.A0A2V0NPM2"/>
<feature type="compositionally biased region" description="Basic residues" evidence="1">
    <location>
        <begin position="105"/>
        <end position="118"/>
    </location>
</feature>
<dbReference type="OrthoDB" id="1562195at2759"/>
<proteinExistence type="predicted"/>
<dbReference type="GO" id="GO:0006325">
    <property type="term" value="P:chromatin organization"/>
    <property type="evidence" value="ECO:0007669"/>
    <property type="project" value="TreeGrafter"/>
</dbReference>
<evidence type="ECO:0000259" key="2">
    <source>
        <dbReference type="Pfam" id="PF04921"/>
    </source>
</evidence>
<dbReference type="PANTHER" id="PTHR12722">
    <property type="entry name" value="XAP-5 PROTEIN-RELATED"/>
    <property type="match status" value="1"/>
</dbReference>
<evidence type="ECO:0000256" key="1">
    <source>
        <dbReference type="SAM" id="MobiDB-lite"/>
    </source>
</evidence>
<dbReference type="InterPro" id="IPR007005">
    <property type="entry name" value="XAP5"/>
</dbReference>
<name>A0A2V0NPM2_9CHLO</name>
<dbReference type="EMBL" id="BDRX01000001">
    <property type="protein sequence ID" value="GBF87450.1"/>
    <property type="molecule type" value="Genomic_DNA"/>
</dbReference>
<dbReference type="Proteomes" id="UP000247498">
    <property type="component" value="Unassembled WGS sequence"/>
</dbReference>
<protein>
    <submittedName>
        <fullName evidence="3">XAP5 circadian timekeeper</fullName>
    </submittedName>
</protein>
<feature type="region of interest" description="Disordered" evidence="1">
    <location>
        <begin position="1"/>
        <end position="40"/>
    </location>
</feature>
<feature type="region of interest" description="Disordered" evidence="1">
    <location>
        <begin position="92"/>
        <end position="198"/>
    </location>
</feature>
<keyword evidence="4" id="KW-1185">Reference proteome</keyword>
<feature type="compositionally biased region" description="Basic and acidic residues" evidence="1">
    <location>
        <begin position="14"/>
        <end position="40"/>
    </location>
</feature>
<dbReference type="Pfam" id="PF04921">
    <property type="entry name" value="XAP5"/>
    <property type="match status" value="1"/>
</dbReference>
<feature type="domain" description="FAM50A/XAP5 C-terminal" evidence="2">
    <location>
        <begin position="218"/>
        <end position="357"/>
    </location>
</feature>
<organism evidence="3 4">
    <name type="scientific">Raphidocelis subcapitata</name>
    <dbReference type="NCBI Taxonomy" id="307507"/>
    <lineage>
        <taxon>Eukaryota</taxon>
        <taxon>Viridiplantae</taxon>
        <taxon>Chlorophyta</taxon>
        <taxon>core chlorophytes</taxon>
        <taxon>Chlorophyceae</taxon>
        <taxon>CS clade</taxon>
        <taxon>Sphaeropleales</taxon>
        <taxon>Selenastraceae</taxon>
        <taxon>Raphidocelis</taxon>
    </lineage>
</organism>
<accession>A0A2V0NPM2</accession>
<comment type="caution">
    <text evidence="3">The sequence shown here is derived from an EMBL/GenBank/DDBJ whole genome shotgun (WGS) entry which is preliminary data.</text>
</comment>
<dbReference type="FunCoup" id="A0A2V0NPM2">
    <property type="interactions" value="1469"/>
</dbReference>
<feature type="compositionally biased region" description="Basic and acidic residues" evidence="1">
    <location>
        <begin position="176"/>
        <end position="198"/>
    </location>
</feature>
<feature type="compositionally biased region" description="Acidic residues" evidence="1">
    <location>
        <begin position="125"/>
        <end position="138"/>
    </location>
</feature>
<evidence type="ECO:0000313" key="3">
    <source>
        <dbReference type="EMBL" id="GBF87450.1"/>
    </source>
</evidence>
<sequence>MFSNGYVGTAQDAARIRRQEKQREEQRKKFEEQQQEQRDKVANAGLKQFGSSKSEAYEAAFKTETVGLVTREEFMNKRNTIQQRLAEEEAREKEAAEAAAAVEKQRRKKEKAKAKLKSKLSFLGDDADEEEEEEEDPAGEGAAERAASGAGASTSGGNGAAAAAAPPAKRPKLSKLGKDPTVRTDFLPDKDREQMEEELRQQLKREWLNQQEAVKNEPLEVTYSYWDGSGHRRKIVVRKGDSIGAFLKAVRDQLAPEFREMRAMGTDGLMYIKEDLILPHHHTFYDLIINKARGKSGPLFDFGVTEDVRIINDATVEKTDAHAGKVVDRHWYERNKHIFPASRWETYDPEKVWDTYTTHGREVN</sequence>
<dbReference type="GO" id="GO:0005634">
    <property type="term" value="C:nucleus"/>
    <property type="evidence" value="ECO:0007669"/>
    <property type="project" value="InterPro"/>
</dbReference>
<dbReference type="AlphaFoldDB" id="A0A2V0NPM2"/>
<dbReference type="PANTHER" id="PTHR12722:SF0">
    <property type="entry name" value="PROTEIN FAM50A"/>
    <property type="match status" value="1"/>
</dbReference>
<gene>
    <name evidence="3" type="ORF">Rsub_00161</name>
</gene>
<dbReference type="InParanoid" id="A0A2V0NPM2"/>
<reference evidence="3 4" key="1">
    <citation type="journal article" date="2018" name="Sci. Rep.">
        <title>Raphidocelis subcapitata (=Pseudokirchneriella subcapitata) provides an insight into genome evolution and environmental adaptations in the Sphaeropleales.</title>
        <authorList>
            <person name="Suzuki S."/>
            <person name="Yamaguchi H."/>
            <person name="Nakajima N."/>
            <person name="Kawachi M."/>
        </authorList>
    </citation>
    <scope>NUCLEOTIDE SEQUENCE [LARGE SCALE GENOMIC DNA]</scope>
    <source>
        <strain evidence="3 4">NIES-35</strain>
    </source>
</reference>